<organism evidence="2 3">
    <name type="scientific">Aspergillus udagawae</name>
    <dbReference type="NCBI Taxonomy" id="91492"/>
    <lineage>
        <taxon>Eukaryota</taxon>
        <taxon>Fungi</taxon>
        <taxon>Dikarya</taxon>
        <taxon>Ascomycota</taxon>
        <taxon>Pezizomycotina</taxon>
        <taxon>Eurotiomycetes</taxon>
        <taxon>Eurotiomycetidae</taxon>
        <taxon>Eurotiales</taxon>
        <taxon>Aspergillaceae</taxon>
        <taxon>Aspergillus</taxon>
        <taxon>Aspergillus subgen. Fumigati</taxon>
    </lineage>
</organism>
<feature type="region of interest" description="Disordered" evidence="1">
    <location>
        <begin position="1"/>
        <end position="23"/>
    </location>
</feature>
<dbReference type="EMBL" id="BLKG01000273">
    <property type="protein sequence ID" value="GFG00485.1"/>
    <property type="molecule type" value="Genomic_DNA"/>
</dbReference>
<feature type="compositionally biased region" description="Basic and acidic residues" evidence="1">
    <location>
        <begin position="7"/>
        <end position="18"/>
    </location>
</feature>
<evidence type="ECO:0000313" key="2">
    <source>
        <dbReference type="EMBL" id="GFG00485.1"/>
    </source>
</evidence>
<reference evidence="2 3" key="1">
    <citation type="submission" date="2020-01" db="EMBL/GenBank/DDBJ databases">
        <title>Draft genome sequence of Aspergillus udagawae IFM 53868.</title>
        <authorList>
            <person name="Takahashi H."/>
            <person name="Yaguchi T."/>
        </authorList>
    </citation>
    <scope>NUCLEOTIDE SEQUENCE [LARGE SCALE GENOMIC DNA]</scope>
    <source>
        <strain evidence="2 3">IFM 53868</strain>
    </source>
</reference>
<sequence>MDSYFARYHESQEGRAGEGPRWPWEQKSTNRFLKALTPERTVERNNFFIQLDDGLYWSHRMGDQSSTEVASWATANSRGLTVDEIHFRSERQTL</sequence>
<keyword evidence="3" id="KW-1185">Reference proteome</keyword>
<dbReference type="InterPro" id="IPR021848">
    <property type="entry name" value="HODM_asu-like"/>
</dbReference>
<protein>
    <submittedName>
        <fullName evidence="2">Uncharacterized protein</fullName>
    </submittedName>
</protein>
<evidence type="ECO:0000313" key="3">
    <source>
        <dbReference type="Proteomes" id="UP000465266"/>
    </source>
</evidence>
<proteinExistence type="predicted"/>
<dbReference type="Proteomes" id="UP000465266">
    <property type="component" value="Unassembled WGS sequence"/>
</dbReference>
<gene>
    <name evidence="2" type="ORF">IFM53868_10764</name>
</gene>
<name>A0ABQ1BF07_9EURO</name>
<comment type="caution">
    <text evidence="2">The sequence shown here is derived from an EMBL/GenBank/DDBJ whole genome shotgun (WGS) entry which is preliminary data.</text>
</comment>
<evidence type="ECO:0000256" key="1">
    <source>
        <dbReference type="SAM" id="MobiDB-lite"/>
    </source>
</evidence>
<accession>A0ABQ1BF07</accession>
<dbReference type="Pfam" id="PF11927">
    <property type="entry name" value="HODM_asu-like"/>
    <property type="match status" value="1"/>
</dbReference>